<reference evidence="3" key="1">
    <citation type="submission" date="2017-02" db="UniProtKB">
        <authorList>
            <consortium name="WormBaseParasite"/>
        </authorList>
    </citation>
    <scope>IDENTIFICATION</scope>
</reference>
<accession>A0A0R3XCH7</accession>
<sequence length="123" mass="14209">MSRGANSFCLVLDFPTLCSSPSSTLGERFKTTSTTYPRDSRSWPSGPLRYPFFSCFVAGELRCDWCHHRDYSRRSGGSSATLATYFSTFYFATSWSTIHGTSNWTTKSDSKWRYQWGWSRCNW</sequence>
<organism evidence="3">
    <name type="scientific">Hydatigena taeniaeformis</name>
    <name type="common">Feline tapeworm</name>
    <name type="synonym">Taenia taeniaeformis</name>
    <dbReference type="NCBI Taxonomy" id="6205"/>
    <lineage>
        <taxon>Eukaryota</taxon>
        <taxon>Metazoa</taxon>
        <taxon>Spiralia</taxon>
        <taxon>Lophotrochozoa</taxon>
        <taxon>Platyhelminthes</taxon>
        <taxon>Cestoda</taxon>
        <taxon>Eucestoda</taxon>
        <taxon>Cyclophyllidea</taxon>
        <taxon>Taeniidae</taxon>
        <taxon>Hydatigera</taxon>
    </lineage>
</organism>
<evidence type="ECO:0000313" key="1">
    <source>
        <dbReference type="EMBL" id="VDM36217.1"/>
    </source>
</evidence>
<dbReference type="AlphaFoldDB" id="A0A0R3XCH7"/>
<evidence type="ECO:0000313" key="2">
    <source>
        <dbReference type="Proteomes" id="UP000274429"/>
    </source>
</evidence>
<protein>
    <submittedName>
        <fullName evidence="3">Secreted protein</fullName>
    </submittedName>
</protein>
<dbReference type="WBParaSite" id="TTAC_0001125401-mRNA-1">
    <property type="protein sequence ID" value="TTAC_0001125401-mRNA-1"/>
    <property type="gene ID" value="TTAC_0001125401"/>
</dbReference>
<keyword evidence="2" id="KW-1185">Reference proteome</keyword>
<gene>
    <name evidence="1" type="ORF">TTAC_LOCUS11237</name>
</gene>
<dbReference type="Proteomes" id="UP000274429">
    <property type="component" value="Unassembled WGS sequence"/>
</dbReference>
<name>A0A0R3XCH7_HYDTA</name>
<proteinExistence type="predicted"/>
<evidence type="ECO:0000313" key="3">
    <source>
        <dbReference type="WBParaSite" id="TTAC_0001125401-mRNA-1"/>
    </source>
</evidence>
<dbReference type="EMBL" id="UYWX01023339">
    <property type="protein sequence ID" value="VDM36217.1"/>
    <property type="molecule type" value="Genomic_DNA"/>
</dbReference>
<reference evidence="1 2" key="2">
    <citation type="submission" date="2018-11" db="EMBL/GenBank/DDBJ databases">
        <authorList>
            <consortium name="Pathogen Informatics"/>
        </authorList>
    </citation>
    <scope>NUCLEOTIDE SEQUENCE [LARGE SCALE GENOMIC DNA]</scope>
</reference>